<comment type="subcellular location">
    <subcellularLocation>
        <location evidence="1">Cytoplasm</location>
    </subcellularLocation>
</comment>
<name>A0ABX5R7T3_9PSED</name>
<gene>
    <name evidence="1" type="primary">ubiJ</name>
    <name evidence="3" type="ORF">C3B55_00178</name>
</gene>
<sequence length="200" mass="22851">MLFVDCLTMVEYGLNRILSLDSTVWTRLAHLNGKIIAVNCISPTLRLFILLVDKGLLLSSDWTTKADCTMHAPASSWLHLALSHNKTAVLHSSEVKIEGDSSVLLNLVTVLQDLELDWEYELSHWIGPIATQLVNWHLRSCSIWCKQLFTGINQNITEYLSEESRTIVGQREAQARFGELDKAKIKLEYLEARFKRLNHF</sequence>
<dbReference type="InterPro" id="IPR038989">
    <property type="entry name" value="UbiJ"/>
</dbReference>
<dbReference type="Pfam" id="PF02036">
    <property type="entry name" value="SCP2"/>
    <property type="match status" value="1"/>
</dbReference>
<dbReference type="RefSeq" id="WP_129210604.1">
    <property type="nucleotide sequence ID" value="NZ_CP026512.1"/>
</dbReference>
<dbReference type="PANTHER" id="PTHR38693">
    <property type="entry name" value="UBIQUINONE BIOSYNTHESIS PROTEIN UBIJ"/>
    <property type="match status" value="1"/>
</dbReference>
<dbReference type="HAMAP" id="MF_02215">
    <property type="entry name" value="UbiJ"/>
    <property type="match status" value="1"/>
</dbReference>
<keyword evidence="4" id="KW-1185">Reference proteome</keyword>
<dbReference type="Proteomes" id="UP000288953">
    <property type="component" value="Chromosome"/>
</dbReference>
<proteinExistence type="inferred from homology"/>
<keyword evidence="1" id="KW-0963">Cytoplasm</keyword>
<evidence type="ECO:0000256" key="1">
    <source>
        <dbReference type="HAMAP-Rule" id="MF_02215"/>
    </source>
</evidence>
<comment type="pathway">
    <text evidence="1">Cofactor biosynthesis; ubiquinone biosynthesis.</text>
</comment>
<evidence type="ECO:0000313" key="4">
    <source>
        <dbReference type="Proteomes" id="UP000288953"/>
    </source>
</evidence>
<evidence type="ECO:0000259" key="2">
    <source>
        <dbReference type="Pfam" id="PF02036"/>
    </source>
</evidence>
<dbReference type="SUPFAM" id="SSF55718">
    <property type="entry name" value="SCP-like"/>
    <property type="match status" value="1"/>
</dbReference>
<comment type="similarity">
    <text evidence="1">Belongs to the UbiJ family.</text>
</comment>
<comment type="function">
    <text evidence="1">Required for ubiquinone (coenzyme Q) biosynthesis. Binds hydrophobic ubiquinone biosynthetic intermediates via its SCP2 domain and is essential for the stability of the Ubi complex. May constitute a docking platform where Ubi enzymes assemble and access their SCP2-bound polyprenyl substrates.</text>
</comment>
<accession>A0ABX5R7T3</accession>
<dbReference type="InterPro" id="IPR003033">
    <property type="entry name" value="SCP2_sterol-bd_dom"/>
</dbReference>
<dbReference type="EMBL" id="CP026512">
    <property type="protein sequence ID" value="QAX81544.1"/>
    <property type="molecule type" value="Genomic_DNA"/>
</dbReference>
<feature type="domain" description="SCP2" evidence="2">
    <location>
        <begin position="14"/>
        <end position="112"/>
    </location>
</feature>
<dbReference type="PANTHER" id="PTHR38693:SF1">
    <property type="entry name" value="UBIQUINONE BIOSYNTHESIS ACCESSORY FACTOR UBIJ"/>
    <property type="match status" value="1"/>
</dbReference>
<evidence type="ECO:0000313" key="3">
    <source>
        <dbReference type="EMBL" id="QAX81544.1"/>
    </source>
</evidence>
<reference evidence="3 4" key="1">
    <citation type="journal article" date="2018" name="Genome Biol. Evol.">
        <title>Partnering With a Pest: Genomes of Hemlock Woolly Adelgid Symbionts Reveal Atypical Nutritional Provisioning Patterns in Dual-Obligate Bacteria.</title>
        <authorList>
            <person name="Weglarz K.M."/>
            <person name="Havill N.P."/>
            <person name="Burke G.R."/>
            <person name="von Dohlen C.D."/>
        </authorList>
    </citation>
    <scope>NUCLEOTIDE SEQUENCE [LARGE SCALE GENOMIC DNA]</scope>
    <source>
        <strain evidence="3 4">HWA_ENA</strain>
    </source>
</reference>
<organism evidence="3 4">
    <name type="scientific">Candidatus Pseudomonas adelgestsugas</name>
    <dbReference type="NCBI Taxonomy" id="1302376"/>
    <lineage>
        <taxon>Bacteria</taxon>
        <taxon>Pseudomonadati</taxon>
        <taxon>Pseudomonadota</taxon>
        <taxon>Gammaproteobacteria</taxon>
        <taxon>Pseudomonadales</taxon>
        <taxon>Pseudomonadaceae</taxon>
        <taxon>Pseudomonas</taxon>
    </lineage>
</organism>
<dbReference type="InterPro" id="IPR036527">
    <property type="entry name" value="SCP2_sterol-bd_dom_sf"/>
</dbReference>
<protein>
    <recommendedName>
        <fullName evidence="1">Ubiquinone biosynthesis accessory factor UbiJ</fullName>
    </recommendedName>
</protein>
<keyword evidence="1" id="KW-0831">Ubiquinone biosynthesis</keyword>